<gene>
    <name evidence="3" type="ORF">PV367_43925</name>
</gene>
<evidence type="ECO:0000256" key="2">
    <source>
        <dbReference type="SAM" id="SignalP"/>
    </source>
</evidence>
<accession>A0AAJ2Q0P0</accession>
<feature type="chain" id="PRO_5042588304" description="Secreted protein" evidence="2">
    <location>
        <begin position="31"/>
        <end position="132"/>
    </location>
</feature>
<sequence length="132" mass="14026">MRGTTTRTALSSLAAVLLALTFFAPTASFAAAHTPGQVKAKAEPGNTLTAKPVRDKAVTHRTCAPSQDPTGPVRTRDRHRTHTHTVTGAPARPSQGENPAAASEPERPPTRHHRASRSLTAHTPAVLQVFRC</sequence>
<evidence type="ECO:0008006" key="5">
    <source>
        <dbReference type="Google" id="ProtNLM"/>
    </source>
</evidence>
<evidence type="ECO:0000313" key="3">
    <source>
        <dbReference type="EMBL" id="MDX3136592.1"/>
    </source>
</evidence>
<comment type="caution">
    <text evidence="3">The sequence shown here is derived from an EMBL/GenBank/DDBJ whole genome shotgun (WGS) entry which is preliminary data.</text>
</comment>
<feature type="signal peptide" evidence="2">
    <location>
        <begin position="1"/>
        <end position="30"/>
    </location>
</feature>
<organism evidence="3 4">
    <name type="scientific">Streptomyces europaeiscabiei</name>
    <dbReference type="NCBI Taxonomy" id="146819"/>
    <lineage>
        <taxon>Bacteria</taxon>
        <taxon>Bacillati</taxon>
        <taxon>Actinomycetota</taxon>
        <taxon>Actinomycetes</taxon>
        <taxon>Kitasatosporales</taxon>
        <taxon>Streptomycetaceae</taxon>
        <taxon>Streptomyces</taxon>
    </lineage>
</organism>
<feature type="region of interest" description="Disordered" evidence="1">
    <location>
        <begin position="34"/>
        <end position="124"/>
    </location>
</feature>
<name>A0AAJ2Q0P0_9ACTN</name>
<dbReference type="EMBL" id="JARAWN010000611">
    <property type="protein sequence ID" value="MDX3136592.1"/>
    <property type="molecule type" value="Genomic_DNA"/>
</dbReference>
<keyword evidence="2" id="KW-0732">Signal</keyword>
<proteinExistence type="predicted"/>
<evidence type="ECO:0000256" key="1">
    <source>
        <dbReference type="SAM" id="MobiDB-lite"/>
    </source>
</evidence>
<evidence type="ECO:0000313" key="4">
    <source>
        <dbReference type="Proteomes" id="UP001273589"/>
    </source>
</evidence>
<dbReference type="AlphaFoldDB" id="A0AAJ2Q0P0"/>
<dbReference type="RefSeq" id="WP_319699650.1">
    <property type="nucleotide sequence ID" value="NZ_JARAWN010000611.1"/>
</dbReference>
<reference evidence="3" key="1">
    <citation type="journal article" date="2023" name="Microb. Genom.">
        <title>Mesoterricola silvestris gen. nov., sp. nov., Mesoterricola sediminis sp. nov., Geothrix oryzae sp. nov., Geothrix edaphica sp. nov., Geothrix rubra sp. nov., and Geothrix limicola sp. nov., six novel members of Acidobacteriota isolated from soils.</title>
        <authorList>
            <person name="Weisberg A.J."/>
            <person name="Pearce E."/>
            <person name="Kramer C.G."/>
            <person name="Chang J.H."/>
            <person name="Clarke C.R."/>
        </authorList>
    </citation>
    <scope>NUCLEOTIDE SEQUENCE</scope>
    <source>
        <strain evidence="3">ND06-05F</strain>
    </source>
</reference>
<protein>
    <recommendedName>
        <fullName evidence="5">Secreted protein</fullName>
    </recommendedName>
</protein>
<dbReference type="Proteomes" id="UP001273589">
    <property type="component" value="Unassembled WGS sequence"/>
</dbReference>